<keyword evidence="1" id="KW-0472">Membrane</keyword>
<evidence type="ECO:0000313" key="2">
    <source>
        <dbReference type="EMBL" id="MBK1839348.1"/>
    </source>
</evidence>
<feature type="transmembrane region" description="Helical" evidence="1">
    <location>
        <begin position="28"/>
        <end position="49"/>
    </location>
</feature>
<organism evidence="2 3">
    <name type="scientific">Azospirillum endophyticum</name>
    <dbReference type="NCBI Taxonomy" id="2800326"/>
    <lineage>
        <taxon>Bacteria</taxon>
        <taxon>Pseudomonadati</taxon>
        <taxon>Pseudomonadota</taxon>
        <taxon>Alphaproteobacteria</taxon>
        <taxon>Rhodospirillales</taxon>
        <taxon>Azospirillaceae</taxon>
        <taxon>Azospirillum</taxon>
    </lineage>
</organism>
<reference evidence="3" key="1">
    <citation type="submission" date="2021-01" db="EMBL/GenBank/DDBJ databases">
        <title>Genome public.</title>
        <authorList>
            <person name="Liu C."/>
            <person name="Sun Q."/>
        </authorList>
    </citation>
    <scope>NUCLEOTIDE SEQUENCE [LARGE SCALE GENOMIC DNA]</scope>
    <source>
        <strain evidence="3">YIM B02556</strain>
    </source>
</reference>
<evidence type="ECO:0000256" key="1">
    <source>
        <dbReference type="SAM" id="Phobius"/>
    </source>
</evidence>
<gene>
    <name evidence="2" type="ORF">JHL17_18210</name>
</gene>
<feature type="transmembrane region" description="Helical" evidence="1">
    <location>
        <begin position="241"/>
        <end position="258"/>
    </location>
</feature>
<accession>A0ABS1F7E3</accession>
<feature type="transmembrane region" description="Helical" evidence="1">
    <location>
        <begin position="205"/>
        <end position="229"/>
    </location>
</feature>
<keyword evidence="1" id="KW-1133">Transmembrane helix</keyword>
<proteinExistence type="predicted"/>
<dbReference type="EMBL" id="JAENHM010000057">
    <property type="protein sequence ID" value="MBK1839348.1"/>
    <property type="molecule type" value="Genomic_DNA"/>
</dbReference>
<feature type="transmembrane region" description="Helical" evidence="1">
    <location>
        <begin position="61"/>
        <end position="86"/>
    </location>
</feature>
<comment type="caution">
    <text evidence="2">The sequence shown here is derived from an EMBL/GenBank/DDBJ whole genome shotgun (WGS) entry which is preliminary data.</text>
</comment>
<evidence type="ECO:0000313" key="3">
    <source>
        <dbReference type="Proteomes" id="UP000652760"/>
    </source>
</evidence>
<dbReference type="Proteomes" id="UP000652760">
    <property type="component" value="Unassembled WGS sequence"/>
</dbReference>
<dbReference type="Pfam" id="PF09948">
    <property type="entry name" value="PpoB2"/>
    <property type="match status" value="1"/>
</dbReference>
<dbReference type="RefSeq" id="WP_200195165.1">
    <property type="nucleotide sequence ID" value="NZ_JAENHM010000057.1"/>
</dbReference>
<keyword evidence="1" id="KW-0812">Transmembrane</keyword>
<name>A0ABS1F7E3_9PROT</name>
<keyword evidence="3" id="KW-1185">Reference proteome</keyword>
<sequence>MRGTLAVSRAVSRSAVAALGRGSPTSGWTMIVVALGATAWLAMLVLMGGMDQGPGTPLHELPVFLAGWIVMLTAMMLPSELTYVGAFGLLLKGRGRPAVERRRRVRSFIAGYFFAWVGYGLVAYLLDSAVRALNLEMTAWYRDGPYLAGAVLIGAGLYQVSPLKHACLKGCRSPLSFFARHWREGDAGAVGMGFRHGLVCVGCCWALMAVMFAVGAMSLTWMALLTVFMFAEKILLHGRKLTPLIAGFLWVMGIWIALSPTTAPLLKDPLIFGSICKGF</sequence>
<dbReference type="InterPro" id="IPR018688">
    <property type="entry name" value="PpoB2-like"/>
</dbReference>
<protein>
    <submittedName>
        <fullName evidence="2">DUF2182 domain-containing protein</fullName>
    </submittedName>
</protein>
<feature type="transmembrane region" description="Helical" evidence="1">
    <location>
        <begin position="107"/>
        <end position="126"/>
    </location>
</feature>